<dbReference type="InterPro" id="IPR005325">
    <property type="entry name" value="DUF308_memb"/>
</dbReference>
<keyword evidence="1" id="KW-0472">Membrane</keyword>
<proteinExistence type="predicted"/>
<sequence length="187" mass="19334">MTEATVGRHHVWLLALRGVIALIFGIWAVIVPGITVLTLDFLFAGFAIVSGVISLAGAFGRHQDAAQRTARIIIGLLTIGAGLVALFWPGVTALVLVVLLGAWAVVTGALEIGAAVRGHGQWLPLVVGVASMIAGILILARPALGVLVLALTIGWFAIVAGVLQLVEAWRVHRALTGPRGRMAPAGA</sequence>
<evidence type="ECO:0000256" key="1">
    <source>
        <dbReference type="SAM" id="Phobius"/>
    </source>
</evidence>
<dbReference type="Proteomes" id="UP000722989">
    <property type="component" value="Unassembled WGS sequence"/>
</dbReference>
<dbReference type="PANTHER" id="PTHR34989:SF1">
    <property type="entry name" value="PROTEIN HDED"/>
    <property type="match status" value="1"/>
</dbReference>
<evidence type="ECO:0000313" key="2">
    <source>
        <dbReference type="EMBL" id="NJC70513.1"/>
    </source>
</evidence>
<dbReference type="InterPro" id="IPR052712">
    <property type="entry name" value="Acid_resist_chaperone_HdeD"/>
</dbReference>
<feature type="transmembrane region" description="Helical" evidence="1">
    <location>
        <begin position="122"/>
        <end position="140"/>
    </location>
</feature>
<comment type="caution">
    <text evidence="2">The sequence shown here is derived from an EMBL/GenBank/DDBJ whole genome shotgun (WGS) entry which is preliminary data.</text>
</comment>
<dbReference type="Pfam" id="PF03729">
    <property type="entry name" value="DUF308"/>
    <property type="match status" value="1"/>
</dbReference>
<feature type="transmembrane region" description="Helical" evidence="1">
    <location>
        <begin position="41"/>
        <end position="60"/>
    </location>
</feature>
<name>A0ABX0XWS7_9ACTN</name>
<feature type="transmembrane region" description="Helical" evidence="1">
    <location>
        <begin position="146"/>
        <end position="166"/>
    </location>
</feature>
<dbReference type="EMBL" id="JAATVY010000006">
    <property type="protein sequence ID" value="NJC70513.1"/>
    <property type="molecule type" value="Genomic_DNA"/>
</dbReference>
<keyword evidence="1" id="KW-1133">Transmembrane helix</keyword>
<protein>
    <submittedName>
        <fullName evidence="2">HdeD family acid-resistance protein</fullName>
    </submittedName>
</protein>
<reference evidence="2 3" key="1">
    <citation type="submission" date="2020-03" db="EMBL/GenBank/DDBJ databases">
        <title>WGS of the type strain of Planosporangium spp.</title>
        <authorList>
            <person name="Thawai C."/>
        </authorList>
    </citation>
    <scope>NUCLEOTIDE SEQUENCE [LARGE SCALE GENOMIC DNA]</scope>
    <source>
        <strain evidence="2 3">TBRC 5610</strain>
    </source>
</reference>
<accession>A0ABX0XWS7</accession>
<dbReference type="RefSeq" id="WP_167925390.1">
    <property type="nucleotide sequence ID" value="NZ_JAATVY010000006.1"/>
</dbReference>
<feature type="transmembrane region" description="Helical" evidence="1">
    <location>
        <begin position="94"/>
        <end position="115"/>
    </location>
</feature>
<evidence type="ECO:0000313" key="3">
    <source>
        <dbReference type="Proteomes" id="UP000722989"/>
    </source>
</evidence>
<feature type="transmembrane region" description="Helical" evidence="1">
    <location>
        <begin position="12"/>
        <end position="35"/>
    </location>
</feature>
<keyword evidence="1" id="KW-0812">Transmembrane</keyword>
<dbReference type="PANTHER" id="PTHR34989">
    <property type="entry name" value="PROTEIN HDED"/>
    <property type="match status" value="1"/>
</dbReference>
<organism evidence="2 3">
    <name type="scientific">Planosporangium thailandense</name>
    <dbReference type="NCBI Taxonomy" id="765197"/>
    <lineage>
        <taxon>Bacteria</taxon>
        <taxon>Bacillati</taxon>
        <taxon>Actinomycetota</taxon>
        <taxon>Actinomycetes</taxon>
        <taxon>Micromonosporales</taxon>
        <taxon>Micromonosporaceae</taxon>
        <taxon>Planosporangium</taxon>
    </lineage>
</organism>
<gene>
    <name evidence="2" type="ORF">HC031_12435</name>
</gene>
<keyword evidence="3" id="KW-1185">Reference proteome</keyword>
<feature type="transmembrane region" description="Helical" evidence="1">
    <location>
        <begin position="72"/>
        <end position="88"/>
    </location>
</feature>